<name>A0A8J3ZIL5_9ACTN</name>
<evidence type="ECO:0000313" key="1">
    <source>
        <dbReference type="EMBL" id="GIJ64787.1"/>
    </source>
</evidence>
<reference evidence="1" key="1">
    <citation type="submission" date="2021-01" db="EMBL/GenBank/DDBJ databases">
        <title>Whole genome shotgun sequence of Virgisporangium aurantiacum NBRC 16421.</title>
        <authorList>
            <person name="Komaki H."/>
            <person name="Tamura T."/>
        </authorList>
    </citation>
    <scope>NUCLEOTIDE SEQUENCE</scope>
    <source>
        <strain evidence="1">NBRC 16421</strain>
    </source>
</reference>
<evidence type="ECO:0000313" key="2">
    <source>
        <dbReference type="Proteomes" id="UP000612585"/>
    </source>
</evidence>
<evidence type="ECO:0008006" key="3">
    <source>
        <dbReference type="Google" id="ProtNLM"/>
    </source>
</evidence>
<dbReference type="AlphaFoldDB" id="A0A8J3ZIL5"/>
<keyword evidence="2" id="KW-1185">Reference proteome</keyword>
<dbReference type="Proteomes" id="UP000612585">
    <property type="component" value="Unassembled WGS sequence"/>
</dbReference>
<proteinExistence type="predicted"/>
<dbReference type="EMBL" id="BOPG01000129">
    <property type="protein sequence ID" value="GIJ64787.1"/>
    <property type="molecule type" value="Genomic_DNA"/>
</dbReference>
<protein>
    <recommendedName>
        <fullName evidence="3">PD-(D/E)XK nuclease superfamily protein</fullName>
    </recommendedName>
</protein>
<comment type="caution">
    <text evidence="1">The sequence shown here is derived from an EMBL/GenBank/DDBJ whole genome shotgun (WGS) entry which is preliminary data.</text>
</comment>
<sequence>MTDGGTVAIVAAVSLPALQFALPLGSEIRWSDMLATLIATDPLPLCELLDLSVRRPEDLRVRREVTIGAKHQPDLILELDGRRLALIEVKVLAGLGPAQLNGYLAAVPDADRYVVVYPERLVIDVAAQPPWCGLTWEYLLKAHTTSANAWVSTTATAWLAHLDASLPKVGADTVWNALTPGEDFVVAMRARMSWLHGQLNPPVPIDHDLVPSTAGVSWVVRLFADAAVPGYQILVEVEENLPVRDFPKLALPGGQQPLGPSIKVCLRQDGVQTSAGFDWDYLLAVWPTMRDARSDWVRNRAQPKAAHDRQAYKTMVAKGGPPFLGIGFGEAQAKQSKACMFGARLQLQPTVRLADIKATLESLYELIEQMAAVHIETTA</sequence>
<accession>A0A8J3ZIL5</accession>
<gene>
    <name evidence="1" type="ORF">Vau01_123030</name>
</gene>
<organism evidence="1 2">
    <name type="scientific">Virgisporangium aurantiacum</name>
    <dbReference type="NCBI Taxonomy" id="175570"/>
    <lineage>
        <taxon>Bacteria</taxon>
        <taxon>Bacillati</taxon>
        <taxon>Actinomycetota</taxon>
        <taxon>Actinomycetes</taxon>
        <taxon>Micromonosporales</taxon>
        <taxon>Micromonosporaceae</taxon>
        <taxon>Virgisporangium</taxon>
    </lineage>
</organism>